<dbReference type="GO" id="GO:0000981">
    <property type="term" value="F:DNA-binding transcription factor activity, RNA polymerase II-specific"/>
    <property type="evidence" value="ECO:0007669"/>
    <property type="project" value="TreeGrafter"/>
</dbReference>
<dbReference type="InterPro" id="IPR013083">
    <property type="entry name" value="Znf_RING/FYVE/PHD"/>
</dbReference>
<protein>
    <submittedName>
        <fullName evidence="7">Uncharacterized protein</fullName>
    </submittedName>
</protein>
<dbReference type="PANTHER" id="PTHR46386:SF1">
    <property type="entry name" value="NUCLEAR BODY PROTEIN SP140-LIKE PROTEIN"/>
    <property type="match status" value="1"/>
</dbReference>
<dbReference type="Gene3D" id="3.30.40.10">
    <property type="entry name" value="Zinc/RING finger domain, C3HC4 (zinc finger)"/>
    <property type="match status" value="1"/>
</dbReference>
<keyword evidence="3" id="KW-0862">Zinc</keyword>
<dbReference type="GeneTree" id="ENSGT00800000125226"/>
<dbReference type="InterPro" id="IPR011011">
    <property type="entry name" value="Znf_FYVE_PHD"/>
</dbReference>
<evidence type="ECO:0000256" key="2">
    <source>
        <dbReference type="ARBA" id="ARBA00022771"/>
    </source>
</evidence>
<dbReference type="AlphaFoldDB" id="A0A8C4T692"/>
<organism evidence="7 8">
    <name type="scientific">Erpetoichthys calabaricus</name>
    <name type="common">Rope fish</name>
    <name type="synonym">Calamoichthys calabaricus</name>
    <dbReference type="NCBI Taxonomy" id="27687"/>
    <lineage>
        <taxon>Eukaryota</taxon>
        <taxon>Metazoa</taxon>
        <taxon>Chordata</taxon>
        <taxon>Craniata</taxon>
        <taxon>Vertebrata</taxon>
        <taxon>Euteleostomi</taxon>
        <taxon>Actinopterygii</taxon>
        <taxon>Polypteriformes</taxon>
        <taxon>Polypteridae</taxon>
        <taxon>Erpetoichthys</taxon>
    </lineage>
</organism>
<reference evidence="7" key="1">
    <citation type="submission" date="2021-06" db="EMBL/GenBank/DDBJ databases">
        <authorList>
            <consortium name="Wellcome Sanger Institute Data Sharing"/>
        </authorList>
    </citation>
    <scope>NUCLEOTIDE SEQUENCE [LARGE SCALE GENOMIC DNA]</scope>
</reference>
<evidence type="ECO:0000313" key="7">
    <source>
        <dbReference type="Ensembl" id="ENSECRP00000026255.1"/>
    </source>
</evidence>
<dbReference type="GO" id="GO:0003677">
    <property type="term" value="F:DNA binding"/>
    <property type="evidence" value="ECO:0007669"/>
    <property type="project" value="InterPro"/>
</dbReference>
<proteinExistence type="predicted"/>
<evidence type="ECO:0000259" key="6">
    <source>
        <dbReference type="PROSITE" id="PS50864"/>
    </source>
</evidence>
<dbReference type="InterPro" id="IPR001965">
    <property type="entry name" value="Znf_PHD"/>
</dbReference>
<dbReference type="Gene3D" id="3.10.390.10">
    <property type="entry name" value="SAND domain-like"/>
    <property type="match status" value="2"/>
</dbReference>
<evidence type="ECO:0000256" key="1">
    <source>
        <dbReference type="ARBA" id="ARBA00022723"/>
    </source>
</evidence>
<dbReference type="InterPro" id="IPR043563">
    <property type="entry name" value="Sp110/Sp140/Sp140L-like"/>
</dbReference>
<dbReference type="SMART" id="SM00258">
    <property type="entry name" value="SAND"/>
    <property type="match status" value="2"/>
</dbReference>
<name>A0A8C4T692_ERPCA</name>
<dbReference type="InterPro" id="IPR010919">
    <property type="entry name" value="SAND-like_dom_sf"/>
</dbReference>
<dbReference type="Proteomes" id="UP000694620">
    <property type="component" value="Chromosome 12"/>
</dbReference>
<reference evidence="7" key="3">
    <citation type="submission" date="2025-09" db="UniProtKB">
        <authorList>
            <consortium name="Ensembl"/>
        </authorList>
    </citation>
    <scope>IDENTIFICATION</scope>
</reference>
<dbReference type="SUPFAM" id="SSF63763">
    <property type="entry name" value="SAND domain-like"/>
    <property type="match status" value="2"/>
</dbReference>
<evidence type="ECO:0000256" key="4">
    <source>
        <dbReference type="PROSITE-ProRule" id="PRU00146"/>
    </source>
</evidence>
<feature type="domain" description="SAND" evidence="6">
    <location>
        <begin position="108"/>
        <end position="150"/>
    </location>
</feature>
<dbReference type="GO" id="GO:0005634">
    <property type="term" value="C:nucleus"/>
    <property type="evidence" value="ECO:0007669"/>
    <property type="project" value="TreeGrafter"/>
</dbReference>
<keyword evidence="8" id="KW-1185">Reference proteome</keyword>
<dbReference type="PANTHER" id="PTHR46386">
    <property type="entry name" value="NUCLEAR BODY PROTEIN SP140"/>
    <property type="match status" value="1"/>
</dbReference>
<sequence>RKVCNNSIVQAYIQYSNGYKTREGYRFLFTGEDCIFTEGKWYSPGEFEAYGGRSSSKNWKISIRCNNVPLIKLIEVRTVLTTFKQKKKPMQFKNCVLYETPFIWTCGKCIRTEQGWFTPTDFLKLDDTVSDKSWRRSIQFNGKQYCTSLRLGILEPHSLICHCRICKSVDQDNDDECGICSQAGSLVCCDQCPRAFHPECHVPSAEKEKWCCTFCKFNESRKTLPAFARPGFTQAVVFNFPVQDHLLVSPLVLVILFISRF</sequence>
<evidence type="ECO:0000256" key="3">
    <source>
        <dbReference type="ARBA" id="ARBA00022833"/>
    </source>
</evidence>
<feature type="domain" description="PHD-type" evidence="5">
    <location>
        <begin position="174"/>
        <end position="218"/>
    </location>
</feature>
<dbReference type="SUPFAM" id="SSF57903">
    <property type="entry name" value="FYVE/PHD zinc finger"/>
    <property type="match status" value="1"/>
</dbReference>
<keyword evidence="1" id="KW-0479">Metal-binding</keyword>
<reference evidence="7" key="2">
    <citation type="submission" date="2025-08" db="UniProtKB">
        <authorList>
            <consortium name="Ensembl"/>
        </authorList>
    </citation>
    <scope>IDENTIFICATION</scope>
</reference>
<dbReference type="InterPro" id="IPR019787">
    <property type="entry name" value="Znf_PHD-finger"/>
</dbReference>
<evidence type="ECO:0000313" key="8">
    <source>
        <dbReference type="Proteomes" id="UP000694620"/>
    </source>
</evidence>
<feature type="domain" description="SAND" evidence="6">
    <location>
        <begin position="1"/>
        <end position="80"/>
    </location>
</feature>
<dbReference type="Ensembl" id="ENSECRT00000026801.1">
    <property type="protein sequence ID" value="ENSECRP00000026255.1"/>
    <property type="gene ID" value="ENSECRG00000017682.1"/>
</dbReference>
<dbReference type="GO" id="GO:0008270">
    <property type="term" value="F:zinc ion binding"/>
    <property type="evidence" value="ECO:0007669"/>
    <property type="project" value="UniProtKB-KW"/>
</dbReference>
<dbReference type="InterPro" id="IPR000770">
    <property type="entry name" value="SAND_dom"/>
</dbReference>
<dbReference type="Pfam" id="PF00628">
    <property type="entry name" value="PHD"/>
    <property type="match status" value="1"/>
</dbReference>
<evidence type="ECO:0000259" key="5">
    <source>
        <dbReference type="PROSITE" id="PS50016"/>
    </source>
</evidence>
<accession>A0A8C4T692</accession>
<keyword evidence="2 4" id="KW-0863">Zinc-finger</keyword>
<dbReference type="PROSITE" id="PS50864">
    <property type="entry name" value="SAND"/>
    <property type="match status" value="2"/>
</dbReference>
<dbReference type="Pfam" id="PF01342">
    <property type="entry name" value="SAND"/>
    <property type="match status" value="2"/>
</dbReference>
<dbReference type="SMART" id="SM00249">
    <property type="entry name" value="PHD"/>
    <property type="match status" value="1"/>
</dbReference>
<dbReference type="PROSITE" id="PS50016">
    <property type="entry name" value="ZF_PHD_2"/>
    <property type="match status" value="1"/>
</dbReference>